<dbReference type="GO" id="GO:0005829">
    <property type="term" value="C:cytosol"/>
    <property type="evidence" value="ECO:0007669"/>
    <property type="project" value="TreeGrafter"/>
</dbReference>
<dbReference type="GO" id="GO:0016114">
    <property type="term" value="P:terpenoid biosynthetic process"/>
    <property type="evidence" value="ECO:0007669"/>
    <property type="project" value="InterPro"/>
</dbReference>
<comment type="cofactor">
    <cofactor evidence="1">
        <name>Mg(2+)</name>
        <dbReference type="ChEBI" id="CHEBI:18420"/>
    </cofactor>
</comment>
<gene>
    <name evidence="6" type="ORF">HNQ69_000550</name>
</gene>
<dbReference type="GO" id="GO:0019288">
    <property type="term" value="P:isopentenyl diphosphate biosynthetic process, methylerythritol 4-phosphate pathway"/>
    <property type="evidence" value="ECO:0007669"/>
    <property type="project" value="TreeGrafter"/>
</dbReference>
<dbReference type="PANTHER" id="PTHR43322:SF5">
    <property type="entry name" value="1-DEOXY-D-XYLULOSE-5-PHOSPHATE SYNTHASE, CHLOROPLASTIC"/>
    <property type="match status" value="1"/>
</dbReference>
<evidence type="ECO:0000256" key="1">
    <source>
        <dbReference type="ARBA" id="ARBA00001946"/>
    </source>
</evidence>
<comment type="caution">
    <text evidence="6">The sequence shown here is derived from an EMBL/GenBank/DDBJ whole genome shotgun (WGS) entry which is preliminary data.</text>
</comment>
<dbReference type="PANTHER" id="PTHR43322">
    <property type="entry name" value="1-D-DEOXYXYLULOSE 5-PHOSPHATE SYNTHASE-RELATED"/>
    <property type="match status" value="1"/>
</dbReference>
<dbReference type="Proteomes" id="UP000561417">
    <property type="component" value="Unassembled WGS sequence"/>
</dbReference>
<reference evidence="6 7" key="1">
    <citation type="submission" date="2020-08" db="EMBL/GenBank/DDBJ databases">
        <title>Genomic Encyclopedia of Type Strains, Phase IV (KMG-IV): sequencing the most valuable type-strain genomes for metagenomic binning, comparative biology and taxonomic classification.</title>
        <authorList>
            <person name="Goeker M."/>
        </authorList>
    </citation>
    <scope>NUCLEOTIDE SEQUENCE [LARGE SCALE GENOMIC DNA]</scope>
    <source>
        <strain evidence="6 7">DSM 28538</strain>
    </source>
</reference>
<organism evidence="6 7">
    <name type="scientific">Bartonella callosciuri</name>
    <dbReference type="NCBI Taxonomy" id="686223"/>
    <lineage>
        <taxon>Bacteria</taxon>
        <taxon>Pseudomonadati</taxon>
        <taxon>Pseudomonadota</taxon>
        <taxon>Alphaproteobacteria</taxon>
        <taxon>Hyphomicrobiales</taxon>
        <taxon>Bartonellaceae</taxon>
        <taxon>Bartonella</taxon>
    </lineage>
</organism>
<evidence type="ECO:0000256" key="4">
    <source>
        <dbReference type="ARBA" id="ARBA00023052"/>
    </source>
</evidence>
<dbReference type="EMBL" id="JACHIM010000002">
    <property type="protein sequence ID" value="MBB5073429.1"/>
    <property type="molecule type" value="Genomic_DNA"/>
</dbReference>
<dbReference type="InterPro" id="IPR005477">
    <property type="entry name" value="Dxylulose-5-P_synthase"/>
</dbReference>
<protein>
    <submittedName>
        <fullName evidence="6">Transketolase C-terminal domain/subunit</fullName>
    </submittedName>
</protein>
<keyword evidence="7" id="KW-1185">Reference proteome</keyword>
<dbReference type="AlphaFoldDB" id="A0A840NVY4"/>
<comment type="subunit">
    <text evidence="2">Homodimer.</text>
</comment>
<name>A0A840NVY4_9HYPH</name>
<evidence type="ECO:0000313" key="7">
    <source>
        <dbReference type="Proteomes" id="UP000561417"/>
    </source>
</evidence>
<evidence type="ECO:0000259" key="5">
    <source>
        <dbReference type="Pfam" id="PF02780"/>
    </source>
</evidence>
<dbReference type="InterPro" id="IPR009014">
    <property type="entry name" value="Transketo_C/PFOR_II"/>
</dbReference>
<dbReference type="InterPro" id="IPR033248">
    <property type="entry name" value="Transketolase_C"/>
</dbReference>
<sequence>MLFPILLRFALFLTYASHCSCRIIKETEAAILSTLSNSKPAYIRLGKHAITNIHSNAVKIDISKASVIKKGKDLLLLATGETVQICLDVIEELQKYEVIPTIVSVPTIRSLDNASVLEFCKSHRSVIVCEEQSINGGLREAIARLLM</sequence>
<dbReference type="RefSeq" id="WP_246348471.1">
    <property type="nucleotide sequence ID" value="NZ_JACHIM010000002.1"/>
</dbReference>
<proteinExistence type="predicted"/>
<evidence type="ECO:0000256" key="2">
    <source>
        <dbReference type="ARBA" id="ARBA00011738"/>
    </source>
</evidence>
<dbReference type="Pfam" id="PF02780">
    <property type="entry name" value="Transketolase_C"/>
    <property type="match status" value="1"/>
</dbReference>
<dbReference type="SUPFAM" id="SSF52922">
    <property type="entry name" value="TK C-terminal domain-like"/>
    <property type="match status" value="1"/>
</dbReference>
<evidence type="ECO:0000256" key="3">
    <source>
        <dbReference type="ARBA" id="ARBA00022679"/>
    </source>
</evidence>
<feature type="domain" description="Transketolase C-terminal" evidence="5">
    <location>
        <begin position="64"/>
        <end position="146"/>
    </location>
</feature>
<dbReference type="Gene3D" id="3.40.50.920">
    <property type="match status" value="1"/>
</dbReference>
<accession>A0A840NVY4</accession>
<keyword evidence="3" id="KW-0808">Transferase</keyword>
<evidence type="ECO:0000313" key="6">
    <source>
        <dbReference type="EMBL" id="MBB5073429.1"/>
    </source>
</evidence>
<dbReference type="GO" id="GO:0008661">
    <property type="term" value="F:1-deoxy-D-xylulose-5-phosphate synthase activity"/>
    <property type="evidence" value="ECO:0007669"/>
    <property type="project" value="InterPro"/>
</dbReference>
<keyword evidence="4" id="KW-0786">Thiamine pyrophosphate</keyword>